<evidence type="ECO:0000256" key="7">
    <source>
        <dbReference type="ARBA" id="ARBA00023180"/>
    </source>
</evidence>
<keyword evidence="8" id="KW-0539">Nucleus</keyword>
<evidence type="ECO:0000313" key="10">
    <source>
        <dbReference type="Proteomes" id="UP000198323"/>
    </source>
</evidence>
<gene>
    <name evidence="9" type="ORF">ASZ78_014861</name>
</gene>
<evidence type="ECO:0000256" key="3">
    <source>
        <dbReference type="ARBA" id="ARBA00014572"/>
    </source>
</evidence>
<reference evidence="9 10" key="1">
    <citation type="submission" date="2016-07" db="EMBL/GenBank/DDBJ databases">
        <title>Disparate Historic Effective Population Sizes Predicted by Modern Levels of Genome Diversity for the Scaled Quail (Callipepla squamata) and the Northern Bobwhite (Colinus virginianus): Inferences from First and Second Generation Draft Genome Assemblies for Sympatric New World Quail.</title>
        <authorList>
            <person name="Oldeschulte D.L."/>
            <person name="Halley Y.A."/>
            <person name="Bhattarai E.K."/>
            <person name="Brashear W.A."/>
            <person name="Hill J."/>
            <person name="Metz R.P."/>
            <person name="Johnson C.D."/>
            <person name="Rollins D."/>
            <person name="Peterson M.J."/>
            <person name="Bickhart D.M."/>
            <person name="Decker J.E."/>
            <person name="Seabury C.M."/>
        </authorList>
    </citation>
    <scope>NUCLEOTIDE SEQUENCE [LARGE SCALE GENOMIC DNA]</scope>
    <source>
        <strain evidence="9 10">Texas</strain>
        <tissue evidence="9">Leg muscle</tissue>
    </source>
</reference>
<keyword evidence="10" id="KW-1185">Reference proteome</keyword>
<dbReference type="Proteomes" id="UP000198323">
    <property type="component" value="Unassembled WGS sequence"/>
</dbReference>
<evidence type="ECO:0000256" key="4">
    <source>
        <dbReference type="ARBA" id="ARBA00022692"/>
    </source>
</evidence>
<evidence type="ECO:0000256" key="8">
    <source>
        <dbReference type="ARBA" id="ARBA00023242"/>
    </source>
</evidence>
<dbReference type="EMBL" id="MCFN01000241">
    <property type="protein sequence ID" value="OXB61964.1"/>
    <property type="molecule type" value="Genomic_DNA"/>
</dbReference>
<accession>A0A226N319</accession>
<evidence type="ECO:0000256" key="2">
    <source>
        <dbReference type="ARBA" id="ARBA00007329"/>
    </source>
</evidence>
<dbReference type="AlphaFoldDB" id="A0A226N319"/>
<dbReference type="GO" id="GO:0031965">
    <property type="term" value="C:nuclear membrane"/>
    <property type="evidence" value="ECO:0007669"/>
    <property type="project" value="UniProtKB-SubCell"/>
</dbReference>
<dbReference type="OrthoDB" id="5967342at2759"/>
<proteinExistence type="inferred from homology"/>
<organism evidence="9 10">
    <name type="scientific">Callipepla squamata</name>
    <name type="common">Scaled quail</name>
    <dbReference type="NCBI Taxonomy" id="9009"/>
    <lineage>
        <taxon>Eukaryota</taxon>
        <taxon>Metazoa</taxon>
        <taxon>Chordata</taxon>
        <taxon>Craniata</taxon>
        <taxon>Vertebrata</taxon>
        <taxon>Euteleostomi</taxon>
        <taxon>Archelosauria</taxon>
        <taxon>Archosauria</taxon>
        <taxon>Dinosauria</taxon>
        <taxon>Saurischia</taxon>
        <taxon>Theropoda</taxon>
        <taxon>Coelurosauria</taxon>
        <taxon>Aves</taxon>
        <taxon>Neognathae</taxon>
        <taxon>Galloanserae</taxon>
        <taxon>Galliformes</taxon>
        <taxon>Odontophoridae</taxon>
        <taxon>Callipepla</taxon>
    </lineage>
</organism>
<keyword evidence="7" id="KW-0325">Glycoprotein</keyword>
<comment type="subcellular location">
    <subcellularLocation>
        <location evidence="1">Nucleus membrane</location>
        <topology evidence="1">Multi-pass membrane protein</topology>
    </subcellularLocation>
</comment>
<name>A0A226N319_CALSU</name>
<keyword evidence="4" id="KW-0812">Transmembrane</keyword>
<dbReference type="InterPro" id="IPR029713">
    <property type="entry name" value="TMEM168"/>
</dbReference>
<comment type="similarity">
    <text evidence="2">Belongs to the TMEM168 family.</text>
</comment>
<dbReference type="PANTHER" id="PTHR14437">
    <property type="entry name" value="TRANSMEMBRANE PROTEIN 168"/>
    <property type="match status" value="1"/>
</dbReference>
<protein>
    <recommendedName>
        <fullName evidence="3">Transmembrane protein 168</fullName>
    </recommendedName>
</protein>
<keyword evidence="6" id="KW-0472">Membrane</keyword>
<dbReference type="PANTHER" id="PTHR14437:SF2">
    <property type="entry name" value="TRANSMEMBRANE PROTEIN 168"/>
    <property type="match status" value="1"/>
</dbReference>
<evidence type="ECO:0000256" key="6">
    <source>
        <dbReference type="ARBA" id="ARBA00023136"/>
    </source>
</evidence>
<evidence type="ECO:0000313" key="9">
    <source>
        <dbReference type="EMBL" id="OXB61964.1"/>
    </source>
</evidence>
<keyword evidence="5" id="KW-1133">Transmembrane helix</keyword>
<evidence type="ECO:0000256" key="5">
    <source>
        <dbReference type="ARBA" id="ARBA00022989"/>
    </source>
</evidence>
<sequence>MARVVDVEEADPPQLGDFTRQWVEYNCNPDSNISWSEKGRTVKAVYGVSKRWSDYTLHLPTGSDVAKHWMIYFPRVTYPLVHLANWFCGLNMFWVCKACFRCLKRLKMSWFLPTVLDTGQGFKLVKS</sequence>
<comment type="caution">
    <text evidence="9">The sequence shown here is derived from an EMBL/GenBank/DDBJ whole genome shotgun (WGS) entry which is preliminary data.</text>
</comment>
<evidence type="ECO:0000256" key="1">
    <source>
        <dbReference type="ARBA" id="ARBA00004232"/>
    </source>
</evidence>